<dbReference type="PANTHER" id="PTHR30086:SF20">
    <property type="entry name" value="ARGININE EXPORTER PROTEIN ARGO-RELATED"/>
    <property type="match status" value="1"/>
</dbReference>
<dbReference type="PANTHER" id="PTHR30086">
    <property type="entry name" value="ARGININE EXPORTER PROTEIN ARGO"/>
    <property type="match status" value="1"/>
</dbReference>
<dbReference type="EMBL" id="JADCKQ010000003">
    <property type="protein sequence ID" value="MBI1492950.1"/>
    <property type="molecule type" value="Genomic_DNA"/>
</dbReference>
<reference evidence="7" key="1">
    <citation type="submission" date="2020-10" db="EMBL/GenBank/DDBJ databases">
        <title>Paenihalocynthiibacter styelae gen. nov., sp. nov., isolated from stalked sea squirt Styela clava.</title>
        <authorList>
            <person name="Kim Y.-O."/>
            <person name="Yoon J.-H."/>
        </authorList>
    </citation>
    <scope>NUCLEOTIDE SEQUENCE</scope>
    <source>
        <strain evidence="7">MYP1-1</strain>
    </source>
</reference>
<gene>
    <name evidence="7" type="ORF">H1D41_04810</name>
</gene>
<dbReference type="Pfam" id="PF01810">
    <property type="entry name" value="LysE"/>
    <property type="match status" value="1"/>
</dbReference>
<name>A0A8J7LK09_9RHOB</name>
<feature type="transmembrane region" description="Helical" evidence="6">
    <location>
        <begin position="188"/>
        <end position="209"/>
    </location>
</feature>
<dbReference type="GO" id="GO:0005886">
    <property type="term" value="C:plasma membrane"/>
    <property type="evidence" value="ECO:0007669"/>
    <property type="project" value="UniProtKB-SubCell"/>
</dbReference>
<accession>A0A8J7LK09</accession>
<sequence>MEFAPLFAYCLALFVAAVIPGPGIAALVGQALGGGSRNSMFFILGIALRDLTWLTVAVVGLAAVAKTFAEAFLVIKIMGAVYLLYLGWVFWTADVSETRIRTTKEGTALSSVFAAYMVTLGNPKSIIFYLALLPSVVDLDRVDLVQWLILAVLTTAVLFAVLIPYAMLAAKARAVMSDTSALRKLNQVAAGVIGAAGALILAEATAAFFRRA</sequence>
<organism evidence="7 8">
    <name type="scientific">Halocynthiibacter styelae</name>
    <dbReference type="NCBI Taxonomy" id="2761955"/>
    <lineage>
        <taxon>Bacteria</taxon>
        <taxon>Pseudomonadati</taxon>
        <taxon>Pseudomonadota</taxon>
        <taxon>Alphaproteobacteria</taxon>
        <taxon>Rhodobacterales</taxon>
        <taxon>Paracoccaceae</taxon>
        <taxon>Halocynthiibacter</taxon>
    </lineage>
</organism>
<evidence type="ECO:0000256" key="2">
    <source>
        <dbReference type="ARBA" id="ARBA00022475"/>
    </source>
</evidence>
<evidence type="ECO:0000256" key="4">
    <source>
        <dbReference type="ARBA" id="ARBA00022989"/>
    </source>
</evidence>
<evidence type="ECO:0000313" key="8">
    <source>
        <dbReference type="Proteomes" id="UP000640583"/>
    </source>
</evidence>
<evidence type="ECO:0000256" key="6">
    <source>
        <dbReference type="SAM" id="Phobius"/>
    </source>
</evidence>
<evidence type="ECO:0000256" key="1">
    <source>
        <dbReference type="ARBA" id="ARBA00004651"/>
    </source>
</evidence>
<keyword evidence="8" id="KW-1185">Reference proteome</keyword>
<feature type="transmembrane region" description="Helical" evidence="6">
    <location>
        <begin position="112"/>
        <end position="132"/>
    </location>
</feature>
<keyword evidence="4 6" id="KW-1133">Transmembrane helix</keyword>
<dbReference type="Proteomes" id="UP000640583">
    <property type="component" value="Unassembled WGS sequence"/>
</dbReference>
<dbReference type="InterPro" id="IPR001123">
    <property type="entry name" value="LeuE-type"/>
</dbReference>
<keyword evidence="5 6" id="KW-0472">Membrane</keyword>
<feature type="transmembrane region" description="Helical" evidence="6">
    <location>
        <begin position="6"/>
        <end position="29"/>
    </location>
</feature>
<evidence type="ECO:0000313" key="7">
    <source>
        <dbReference type="EMBL" id="MBI1492950.1"/>
    </source>
</evidence>
<comment type="caution">
    <text evidence="7">The sequence shown here is derived from an EMBL/GenBank/DDBJ whole genome shotgun (WGS) entry which is preliminary data.</text>
</comment>
<evidence type="ECO:0000256" key="3">
    <source>
        <dbReference type="ARBA" id="ARBA00022692"/>
    </source>
</evidence>
<feature type="transmembrane region" description="Helical" evidence="6">
    <location>
        <begin position="41"/>
        <end position="65"/>
    </location>
</feature>
<evidence type="ECO:0000256" key="5">
    <source>
        <dbReference type="ARBA" id="ARBA00023136"/>
    </source>
</evidence>
<protein>
    <submittedName>
        <fullName evidence="7">LysE family translocator</fullName>
    </submittedName>
</protein>
<keyword evidence="3 6" id="KW-0812">Transmembrane</keyword>
<keyword evidence="2" id="KW-1003">Cell membrane</keyword>
<dbReference type="GO" id="GO:0015171">
    <property type="term" value="F:amino acid transmembrane transporter activity"/>
    <property type="evidence" value="ECO:0007669"/>
    <property type="project" value="TreeGrafter"/>
</dbReference>
<proteinExistence type="predicted"/>
<dbReference type="RefSeq" id="WP_228847843.1">
    <property type="nucleotide sequence ID" value="NZ_JADCKQ010000003.1"/>
</dbReference>
<dbReference type="AlphaFoldDB" id="A0A8J7LK09"/>
<feature type="transmembrane region" description="Helical" evidence="6">
    <location>
        <begin position="71"/>
        <end position="91"/>
    </location>
</feature>
<feature type="transmembrane region" description="Helical" evidence="6">
    <location>
        <begin position="144"/>
        <end position="168"/>
    </location>
</feature>
<comment type="subcellular location">
    <subcellularLocation>
        <location evidence="1">Cell membrane</location>
        <topology evidence="1">Multi-pass membrane protein</topology>
    </subcellularLocation>
</comment>